<dbReference type="EMBL" id="JASCXW010000005">
    <property type="protein sequence ID" value="MDI6452454.1"/>
    <property type="molecule type" value="Genomic_DNA"/>
</dbReference>
<dbReference type="Proteomes" id="UP001431532">
    <property type="component" value="Unassembled WGS sequence"/>
</dbReference>
<protein>
    <submittedName>
        <fullName evidence="2">Uncharacterized protein</fullName>
    </submittedName>
</protein>
<name>A0AAW6U9X5_9MOLU</name>
<feature type="transmembrane region" description="Helical" evidence="1">
    <location>
        <begin position="21"/>
        <end position="40"/>
    </location>
</feature>
<reference evidence="2" key="1">
    <citation type="submission" date="2023-05" db="EMBL/GenBank/DDBJ databases">
        <title>Mariniplasma microaerophilum sp. nov., a novel anaerobic mollicute isolated from terrestrial mud volcano, Taman Peninsula, Russia.</title>
        <authorList>
            <person name="Khomyakova M.A."/>
            <person name="Merkel A.Y."/>
            <person name="Slobodkin A.I."/>
        </authorList>
    </citation>
    <scope>NUCLEOTIDE SEQUENCE</scope>
    <source>
        <strain evidence="2">M4Ah</strain>
    </source>
</reference>
<organism evidence="2 3">
    <name type="scientific">Peloplasma aerotolerans</name>
    <dbReference type="NCBI Taxonomy" id="3044389"/>
    <lineage>
        <taxon>Bacteria</taxon>
        <taxon>Bacillati</taxon>
        <taxon>Mycoplasmatota</taxon>
        <taxon>Mollicutes</taxon>
        <taxon>Acholeplasmatales</taxon>
        <taxon>Acholeplasmataceae</taxon>
        <taxon>Peloplasma</taxon>
    </lineage>
</organism>
<sequence>MKLSRVLQVKKSMQRKRIHTLMFISSGILSIIFVLITFYGTQAGNFIMTVDYDAYKRGIVLSQNDDFDDPQARLMTRPVTEARDMTYSWLKIEEVLSTTGNYTDPDYDYVAYTFYLQNNGLETVNVIYHIRITEVYKNMDEAIRVLVIEEGEETIYQKPDKKVGGVLISYPLELQETKHFLSDTIVTRKKIENFRPGQLRKYSVLMWIEGTDPDTTDDILGGMVKLQMNFSIENP</sequence>
<comment type="caution">
    <text evidence="2">The sequence shown here is derived from an EMBL/GenBank/DDBJ whole genome shotgun (WGS) entry which is preliminary data.</text>
</comment>
<keyword evidence="1" id="KW-0812">Transmembrane</keyword>
<dbReference type="RefSeq" id="WP_282838869.1">
    <property type="nucleotide sequence ID" value="NZ_JASCXW010000005.1"/>
</dbReference>
<keyword evidence="1" id="KW-1133">Transmembrane helix</keyword>
<keyword evidence="3" id="KW-1185">Reference proteome</keyword>
<evidence type="ECO:0000313" key="3">
    <source>
        <dbReference type="Proteomes" id="UP001431532"/>
    </source>
</evidence>
<proteinExistence type="predicted"/>
<evidence type="ECO:0000313" key="2">
    <source>
        <dbReference type="EMBL" id="MDI6452454.1"/>
    </source>
</evidence>
<gene>
    <name evidence="2" type="ORF">QJ521_02650</name>
</gene>
<keyword evidence="1" id="KW-0472">Membrane</keyword>
<dbReference type="AlphaFoldDB" id="A0AAW6U9X5"/>
<evidence type="ECO:0000256" key="1">
    <source>
        <dbReference type="SAM" id="Phobius"/>
    </source>
</evidence>
<accession>A0AAW6U9X5</accession>